<dbReference type="GO" id="GO:0005737">
    <property type="term" value="C:cytoplasm"/>
    <property type="evidence" value="ECO:0007669"/>
    <property type="project" value="UniProtKB-SubCell"/>
</dbReference>
<keyword evidence="9" id="KW-1185">Reference proteome</keyword>
<dbReference type="Gene3D" id="3.30.360.10">
    <property type="entry name" value="Dihydrodipicolinate Reductase, domain 2"/>
    <property type="match status" value="1"/>
</dbReference>
<name>A0A1Q2MFZ0_9BACT</name>
<dbReference type="InterPro" id="IPR036291">
    <property type="entry name" value="NAD(P)-bd_dom_sf"/>
</dbReference>
<comment type="subcellular location">
    <subcellularLocation>
        <location evidence="5">Cytoplasm</location>
    </subcellularLocation>
</comment>
<dbReference type="UniPathway" id="UPA00068">
    <property type="reaction ID" value="UER00108"/>
</dbReference>
<dbReference type="InterPro" id="IPR000706">
    <property type="entry name" value="AGPR_type-1"/>
</dbReference>
<dbReference type="PROSITE" id="PS01224">
    <property type="entry name" value="ARGC"/>
    <property type="match status" value="1"/>
</dbReference>
<dbReference type="EC" id="1.2.1.38" evidence="5"/>
<dbReference type="GO" id="GO:0006526">
    <property type="term" value="P:L-arginine biosynthetic process"/>
    <property type="evidence" value="ECO:0007669"/>
    <property type="project" value="UniProtKB-UniRule"/>
</dbReference>
<sequence length="335" mass="36596">MINVAIIGVTGYTGLDSIEILLRHPQAEITYITSSTKEVLPIESVHPKLAGRLKLDVEPLDFDELASRADVALCCLPHKVSMSYVPEILKRGVKVVDFSADYRLKDLSIYEKYYVPHTDPENIKQAVYGLPELYREQIKTASLVANPGCFPTSSTLGLVPLLRNGYVETDTVIVNSVSGATGAGKKLADGVHFPNLNENIRPYGIATHRHGPEMEQIASEAAGKEVSVLFQPHIGSFDRGILSSIYCRPAKEISAQELLELFNGFYADEPFVQVFDSPVSVKDVANTNQCHIHPARVKGQIVVFAAIDNLVKGASGQAVQNMNIMSGFDETLGLK</sequence>
<evidence type="ECO:0000256" key="1">
    <source>
        <dbReference type="ARBA" id="ARBA00022571"/>
    </source>
</evidence>
<dbReference type="CDD" id="cd17895">
    <property type="entry name" value="AGPR_1_N"/>
    <property type="match status" value="1"/>
</dbReference>
<dbReference type="Pfam" id="PF22698">
    <property type="entry name" value="Semialdhyde_dhC_1"/>
    <property type="match status" value="1"/>
</dbReference>
<dbReference type="NCBIfam" id="TIGR01850">
    <property type="entry name" value="argC"/>
    <property type="match status" value="1"/>
</dbReference>
<dbReference type="InterPro" id="IPR058924">
    <property type="entry name" value="AGPR_dimerisation_dom"/>
</dbReference>
<evidence type="ECO:0000256" key="6">
    <source>
        <dbReference type="PROSITE-ProRule" id="PRU10010"/>
    </source>
</evidence>
<dbReference type="PANTHER" id="PTHR32338">
    <property type="entry name" value="N-ACETYL-GAMMA-GLUTAMYL-PHOSPHATE REDUCTASE, CHLOROPLASTIC-RELATED-RELATED"/>
    <property type="match status" value="1"/>
</dbReference>
<comment type="similarity">
    <text evidence="5">Belongs to the NAGSA dehydrogenase family. Type 1 subfamily.</text>
</comment>
<dbReference type="OrthoDB" id="9801289at2"/>
<comment type="catalytic activity">
    <reaction evidence="5">
        <text>N-acetyl-L-glutamate 5-semialdehyde + phosphate + NADP(+) = N-acetyl-L-glutamyl 5-phosphate + NADPH + H(+)</text>
        <dbReference type="Rhea" id="RHEA:21588"/>
        <dbReference type="ChEBI" id="CHEBI:15378"/>
        <dbReference type="ChEBI" id="CHEBI:29123"/>
        <dbReference type="ChEBI" id="CHEBI:43474"/>
        <dbReference type="ChEBI" id="CHEBI:57783"/>
        <dbReference type="ChEBI" id="CHEBI:57936"/>
        <dbReference type="ChEBI" id="CHEBI:58349"/>
        <dbReference type="EC" id="1.2.1.38"/>
    </reaction>
</comment>
<dbReference type="SUPFAM" id="SSF51735">
    <property type="entry name" value="NAD(P)-binding Rossmann-fold domains"/>
    <property type="match status" value="1"/>
</dbReference>
<evidence type="ECO:0000256" key="4">
    <source>
        <dbReference type="ARBA" id="ARBA00023002"/>
    </source>
</evidence>
<accession>A0A1Q2MFZ0</accession>
<dbReference type="AlphaFoldDB" id="A0A1Q2MFZ0"/>
<dbReference type="RefSeq" id="WP_146683638.1">
    <property type="nucleotide sequence ID" value="NZ_CP019646.1"/>
</dbReference>
<dbReference type="GO" id="GO:0051287">
    <property type="term" value="F:NAD binding"/>
    <property type="evidence" value="ECO:0007669"/>
    <property type="project" value="InterPro"/>
</dbReference>
<evidence type="ECO:0000313" key="8">
    <source>
        <dbReference type="EMBL" id="AQQ71468.1"/>
    </source>
</evidence>
<dbReference type="GO" id="GO:0003942">
    <property type="term" value="F:N-acetyl-gamma-glutamyl-phosphate reductase activity"/>
    <property type="evidence" value="ECO:0007669"/>
    <property type="project" value="UniProtKB-UniRule"/>
</dbReference>
<evidence type="ECO:0000256" key="2">
    <source>
        <dbReference type="ARBA" id="ARBA00022605"/>
    </source>
</evidence>
<dbReference type="Gene3D" id="3.40.50.720">
    <property type="entry name" value="NAD(P)-binding Rossmann-like Domain"/>
    <property type="match status" value="1"/>
</dbReference>
<proteinExistence type="inferred from homology"/>
<dbReference type="STRING" id="1851148.SMSP2_01842"/>
<keyword evidence="1 5" id="KW-0055">Arginine biosynthesis</keyword>
<dbReference type="SUPFAM" id="SSF55347">
    <property type="entry name" value="Glyceraldehyde-3-phosphate dehydrogenase-like, C-terminal domain"/>
    <property type="match status" value="1"/>
</dbReference>
<dbReference type="KEGG" id="pbas:SMSP2_01842"/>
<organism evidence="8 9">
    <name type="scientific">Limihaloglobus sulfuriphilus</name>
    <dbReference type="NCBI Taxonomy" id="1851148"/>
    <lineage>
        <taxon>Bacteria</taxon>
        <taxon>Pseudomonadati</taxon>
        <taxon>Planctomycetota</taxon>
        <taxon>Phycisphaerae</taxon>
        <taxon>Sedimentisphaerales</taxon>
        <taxon>Sedimentisphaeraceae</taxon>
        <taxon>Limihaloglobus</taxon>
    </lineage>
</organism>
<evidence type="ECO:0000256" key="5">
    <source>
        <dbReference type="HAMAP-Rule" id="MF_00150"/>
    </source>
</evidence>
<comment type="function">
    <text evidence="5">Catalyzes the NADPH-dependent reduction of N-acetyl-5-glutamyl phosphate to yield N-acetyl-L-glutamate 5-semialdehyde.</text>
</comment>
<evidence type="ECO:0000259" key="7">
    <source>
        <dbReference type="SMART" id="SM00859"/>
    </source>
</evidence>
<reference evidence="9" key="1">
    <citation type="submission" date="2017-02" db="EMBL/GenBank/DDBJ databases">
        <title>Comparative genomics and description of representatives of a novel lineage of planctomycetes thriving in anoxic sediments.</title>
        <authorList>
            <person name="Spring S."/>
            <person name="Bunk B."/>
            <person name="Sproer C."/>
        </authorList>
    </citation>
    <scope>NUCLEOTIDE SEQUENCE [LARGE SCALE GENOMIC DNA]</scope>
    <source>
        <strain evidence="9">SM-Chi-D1</strain>
    </source>
</reference>
<protein>
    <recommendedName>
        <fullName evidence="5">N-acetyl-gamma-glutamyl-phosphate reductase</fullName>
        <shortName evidence="5">AGPR</shortName>
        <ecNumber evidence="5">1.2.1.38</ecNumber>
    </recommendedName>
    <alternativeName>
        <fullName evidence="5">N-acetyl-glutamate semialdehyde dehydrogenase</fullName>
        <shortName evidence="5">NAGSA dehydrogenase</shortName>
    </alternativeName>
</protein>
<dbReference type="GO" id="GO:0070401">
    <property type="term" value="F:NADP+ binding"/>
    <property type="evidence" value="ECO:0007669"/>
    <property type="project" value="InterPro"/>
</dbReference>
<dbReference type="InterPro" id="IPR023013">
    <property type="entry name" value="AGPR_AS"/>
</dbReference>
<dbReference type="HAMAP" id="MF_00150">
    <property type="entry name" value="ArgC_type1"/>
    <property type="match status" value="1"/>
</dbReference>
<dbReference type="EMBL" id="CP019646">
    <property type="protein sequence ID" value="AQQ71468.1"/>
    <property type="molecule type" value="Genomic_DNA"/>
</dbReference>
<keyword evidence="2 5" id="KW-0028">Amino-acid biosynthesis</keyword>
<dbReference type="Proteomes" id="UP000188181">
    <property type="component" value="Chromosome"/>
</dbReference>
<keyword evidence="3 5" id="KW-0521">NADP</keyword>
<dbReference type="PANTHER" id="PTHR32338:SF10">
    <property type="entry name" value="N-ACETYL-GAMMA-GLUTAMYL-PHOSPHATE REDUCTASE, CHLOROPLASTIC-RELATED"/>
    <property type="match status" value="1"/>
</dbReference>
<evidence type="ECO:0000256" key="3">
    <source>
        <dbReference type="ARBA" id="ARBA00022857"/>
    </source>
</evidence>
<gene>
    <name evidence="5 8" type="primary">argC</name>
    <name evidence="8" type="ORF">SMSP2_01842</name>
</gene>
<dbReference type="Pfam" id="PF01118">
    <property type="entry name" value="Semialdhyde_dh"/>
    <property type="match status" value="1"/>
</dbReference>
<evidence type="ECO:0000313" key="9">
    <source>
        <dbReference type="Proteomes" id="UP000188181"/>
    </source>
</evidence>
<comment type="pathway">
    <text evidence="5">Amino-acid biosynthesis; L-arginine biosynthesis; N(2)-acetyl-L-ornithine from L-glutamate: step 3/4.</text>
</comment>
<dbReference type="InterPro" id="IPR000534">
    <property type="entry name" value="Semialdehyde_DH_NAD-bd"/>
</dbReference>
<keyword evidence="4 5" id="KW-0560">Oxidoreductase</keyword>
<dbReference type="CDD" id="cd23934">
    <property type="entry name" value="AGPR_1_C"/>
    <property type="match status" value="1"/>
</dbReference>
<dbReference type="SMART" id="SM00859">
    <property type="entry name" value="Semialdhyde_dh"/>
    <property type="match status" value="1"/>
</dbReference>
<feature type="active site" evidence="5 6">
    <location>
        <position position="149"/>
    </location>
</feature>
<keyword evidence="5" id="KW-0963">Cytoplasm</keyword>
<dbReference type="InterPro" id="IPR050085">
    <property type="entry name" value="AGPR"/>
</dbReference>
<feature type="domain" description="Semialdehyde dehydrogenase NAD-binding" evidence="7">
    <location>
        <begin position="3"/>
        <end position="141"/>
    </location>
</feature>